<dbReference type="GO" id="GO:0000015">
    <property type="term" value="C:phosphopyruvate hydratase complex"/>
    <property type="evidence" value="ECO:0007669"/>
    <property type="project" value="InterPro"/>
</dbReference>
<dbReference type="GO" id="GO:0009986">
    <property type="term" value="C:cell surface"/>
    <property type="evidence" value="ECO:0007669"/>
    <property type="project" value="UniProtKB-SubCell"/>
</dbReference>
<dbReference type="GO" id="GO:0006096">
    <property type="term" value="P:glycolytic process"/>
    <property type="evidence" value="ECO:0007669"/>
    <property type="project" value="UniProtKB-UniRule"/>
</dbReference>
<evidence type="ECO:0000313" key="17">
    <source>
        <dbReference type="Proteomes" id="UP000317369"/>
    </source>
</evidence>
<feature type="binding site" evidence="12">
    <location>
        <position position="397"/>
    </location>
    <ligand>
        <name>substrate</name>
    </ligand>
</feature>
<comment type="pathway">
    <text evidence="1 10">Carbohydrate degradation; glycolysis; pyruvate from D-glyceraldehyde 3-phosphate: step 4/5.</text>
</comment>
<feature type="binding site" evidence="10">
    <location>
        <position position="376"/>
    </location>
    <ligand>
        <name>(2R)-2-phosphoglycerate</name>
        <dbReference type="ChEBI" id="CHEBI:58289"/>
    </ligand>
</feature>
<dbReference type="PANTHER" id="PTHR11902">
    <property type="entry name" value="ENOLASE"/>
    <property type="match status" value="1"/>
</dbReference>
<feature type="binding site" evidence="10 13">
    <location>
        <position position="243"/>
    </location>
    <ligand>
        <name>Mg(2+)</name>
        <dbReference type="ChEBI" id="CHEBI:18420"/>
    </ligand>
</feature>
<feature type="binding site" evidence="12">
    <location>
        <begin position="373"/>
        <end position="376"/>
    </location>
    <ligand>
        <name>substrate</name>
    </ligand>
</feature>
<dbReference type="SMART" id="SM01193">
    <property type="entry name" value="Enolase_N"/>
    <property type="match status" value="1"/>
</dbReference>
<accession>A0A517YUI6</accession>
<feature type="binding site" evidence="12">
    <location>
        <position position="156"/>
    </location>
    <ligand>
        <name>substrate</name>
    </ligand>
</feature>
<dbReference type="PANTHER" id="PTHR11902:SF1">
    <property type="entry name" value="ENOLASE"/>
    <property type="match status" value="1"/>
</dbReference>
<feature type="domain" description="Enolase C-terminal TIM barrel" evidence="14">
    <location>
        <begin position="140"/>
        <end position="430"/>
    </location>
</feature>
<dbReference type="CDD" id="cd03313">
    <property type="entry name" value="enolase"/>
    <property type="match status" value="1"/>
</dbReference>
<evidence type="ECO:0000256" key="8">
    <source>
        <dbReference type="ARBA" id="ARBA00023239"/>
    </source>
</evidence>
<protein>
    <recommendedName>
        <fullName evidence="4 10">Enolase</fullName>
        <ecNumber evidence="3 10">4.2.1.11</ecNumber>
    </recommendedName>
    <alternativeName>
        <fullName evidence="10">2-phospho-D-glycerate hydro-lyase</fullName>
    </alternativeName>
    <alternativeName>
        <fullName evidence="10">2-phosphoglycerate dehydratase</fullName>
    </alternativeName>
</protein>
<dbReference type="PIRSF" id="PIRSF001400">
    <property type="entry name" value="Enolase"/>
    <property type="match status" value="1"/>
</dbReference>
<dbReference type="GO" id="GO:0000287">
    <property type="term" value="F:magnesium ion binding"/>
    <property type="evidence" value="ECO:0007669"/>
    <property type="project" value="UniProtKB-UniRule"/>
</dbReference>
<dbReference type="Gene3D" id="3.30.390.10">
    <property type="entry name" value="Enolase-like, N-terminal domain"/>
    <property type="match status" value="1"/>
</dbReference>
<keyword evidence="8 10" id="KW-0456">Lyase</keyword>
<proteinExistence type="inferred from homology"/>
<keyword evidence="10" id="KW-0963">Cytoplasm</keyword>
<dbReference type="EMBL" id="CP036425">
    <property type="protein sequence ID" value="QDU33877.1"/>
    <property type="molecule type" value="Genomic_DNA"/>
</dbReference>
<feature type="domain" description="Enolase N-terminal" evidence="15">
    <location>
        <begin position="5"/>
        <end position="135"/>
    </location>
</feature>
<dbReference type="FunFam" id="3.30.390.10:FF:000001">
    <property type="entry name" value="Enolase"/>
    <property type="match status" value="1"/>
</dbReference>
<gene>
    <name evidence="16" type="primary">eno_1</name>
    <name evidence="10" type="synonym">eno</name>
    <name evidence="16" type="ORF">KS4_19360</name>
</gene>
<evidence type="ECO:0000256" key="12">
    <source>
        <dbReference type="PIRSR" id="PIRSR001400-2"/>
    </source>
</evidence>
<feature type="active site" description="Proton donor" evidence="10 11">
    <location>
        <position position="206"/>
    </location>
</feature>
<name>A0A517YUI6_9BACT</name>
<evidence type="ECO:0000256" key="9">
    <source>
        <dbReference type="ARBA" id="ARBA00045763"/>
    </source>
</evidence>
<feature type="binding site" evidence="10">
    <location>
        <position position="346"/>
    </location>
    <ligand>
        <name>(2R)-2-phosphoglycerate</name>
        <dbReference type="ChEBI" id="CHEBI:58289"/>
    </ligand>
</feature>
<dbReference type="InterPro" id="IPR036849">
    <property type="entry name" value="Enolase-like_C_sf"/>
</dbReference>
<dbReference type="SFLD" id="SFLDS00001">
    <property type="entry name" value="Enolase"/>
    <property type="match status" value="1"/>
</dbReference>
<keyword evidence="10 13" id="KW-0479">Metal-binding</keyword>
<feature type="binding site" evidence="10">
    <location>
        <position position="375"/>
    </location>
    <ligand>
        <name>(2R)-2-phosphoglycerate</name>
        <dbReference type="ChEBI" id="CHEBI:58289"/>
    </ligand>
</feature>
<dbReference type="GO" id="GO:0005576">
    <property type="term" value="C:extracellular region"/>
    <property type="evidence" value="ECO:0007669"/>
    <property type="project" value="UniProtKB-SubCell"/>
</dbReference>
<feature type="binding site" evidence="12">
    <location>
        <position position="165"/>
    </location>
    <ligand>
        <name>substrate</name>
    </ligand>
</feature>
<feature type="binding site" evidence="10 13">
    <location>
        <position position="321"/>
    </location>
    <ligand>
        <name>Mg(2+)</name>
        <dbReference type="ChEBI" id="CHEBI:18420"/>
    </ligand>
</feature>
<comment type="function">
    <text evidence="9 10">Catalyzes the reversible conversion of 2-phosphoglycerate (2-PG) into phosphoenolpyruvate (PEP). It is essential for the degradation of carbohydrates via glycolysis.</text>
</comment>
<evidence type="ECO:0000256" key="2">
    <source>
        <dbReference type="ARBA" id="ARBA00009604"/>
    </source>
</evidence>
<evidence type="ECO:0000256" key="7">
    <source>
        <dbReference type="ARBA" id="ARBA00023152"/>
    </source>
</evidence>
<evidence type="ECO:0000259" key="15">
    <source>
        <dbReference type="SMART" id="SM01193"/>
    </source>
</evidence>
<comment type="similarity">
    <text evidence="2 10">Belongs to the enolase family.</text>
</comment>
<evidence type="ECO:0000256" key="10">
    <source>
        <dbReference type="HAMAP-Rule" id="MF_00318"/>
    </source>
</evidence>
<keyword evidence="7 10" id="KW-0324">Glycolysis</keyword>
<feature type="binding site" evidence="10">
    <location>
        <position position="397"/>
    </location>
    <ligand>
        <name>(2R)-2-phosphoglycerate</name>
        <dbReference type="ChEBI" id="CHEBI:58289"/>
    </ligand>
</feature>
<keyword evidence="17" id="KW-1185">Reference proteome</keyword>
<dbReference type="Proteomes" id="UP000317369">
    <property type="component" value="Chromosome"/>
</dbReference>
<evidence type="ECO:0000259" key="14">
    <source>
        <dbReference type="SMART" id="SM01192"/>
    </source>
</evidence>
<dbReference type="InterPro" id="IPR020810">
    <property type="entry name" value="Enolase_C"/>
</dbReference>
<dbReference type="Gene3D" id="3.20.20.120">
    <property type="entry name" value="Enolase-like C-terminal domain"/>
    <property type="match status" value="1"/>
</dbReference>
<comment type="cofactor">
    <cofactor evidence="13">
        <name>Mg(2+)</name>
        <dbReference type="ChEBI" id="CHEBI:18420"/>
    </cofactor>
    <text evidence="13">Mg(2+) is required for catalysis and for stabilizing the dimer.</text>
</comment>
<dbReference type="GO" id="GO:0004634">
    <property type="term" value="F:phosphopyruvate hydratase activity"/>
    <property type="evidence" value="ECO:0007669"/>
    <property type="project" value="UniProtKB-UniRule"/>
</dbReference>
<sequence>MSFEIEIVHGRQVLDSRGNPTVEVECHLADGTVGRAMVPSGASTGENEAVELRDGDKDYYLGKSVEKAVENVNTQIAPELMGIDARDQEYIDAVMLELDGTETKANLGANGMLGTSMAVAHAAAEASGLPLYRYLGGTGAKTLPVPMMNILNGGKHADNTVDFQEFMIQPWGFDDFGEAVRAGVEIYHKLKGVLSDRGLSTAVGDEGGFAPNLKSNEEALQVIEEAVGKSGYKFGEQIFVALDPATSELWNEAEKLGKEGYCFFSSNPNEVISADDMIAIWADWCDKYPIRSIEDGLAENDWAGWKKLTEKLGDKVQLVGDDLFVTNKKFLKKGIDSDTANSILVKVNQIGTLSETFEAVNLAQHSGYTAVLSHRSGETEDATIADIAVATNCGQIKTGAPCRSDRNAKYNQLIRIAEELGDQAVYGRWNKG</sequence>
<feature type="binding site" evidence="12">
    <location>
        <position position="321"/>
    </location>
    <ligand>
        <name>substrate</name>
    </ligand>
</feature>
<organism evidence="16 17">
    <name type="scientific">Poriferisphaera corsica</name>
    <dbReference type="NCBI Taxonomy" id="2528020"/>
    <lineage>
        <taxon>Bacteria</taxon>
        <taxon>Pseudomonadati</taxon>
        <taxon>Planctomycetota</taxon>
        <taxon>Phycisphaerae</taxon>
        <taxon>Phycisphaerales</taxon>
        <taxon>Phycisphaeraceae</taxon>
        <taxon>Poriferisphaera</taxon>
    </lineage>
</organism>
<dbReference type="HAMAP" id="MF_00318">
    <property type="entry name" value="Enolase"/>
    <property type="match status" value="1"/>
</dbReference>
<dbReference type="SFLD" id="SFLDG00178">
    <property type="entry name" value="enolase"/>
    <property type="match status" value="1"/>
</dbReference>
<evidence type="ECO:0000256" key="13">
    <source>
        <dbReference type="PIRSR" id="PIRSR001400-3"/>
    </source>
</evidence>
<feature type="binding site" evidence="10 13">
    <location>
        <position position="294"/>
    </location>
    <ligand>
        <name>Mg(2+)</name>
        <dbReference type="ChEBI" id="CHEBI:18420"/>
    </ligand>
</feature>
<dbReference type="UniPathway" id="UPA00109">
    <property type="reaction ID" value="UER00187"/>
</dbReference>
<dbReference type="KEGG" id="pcor:KS4_19360"/>
<feature type="binding site" evidence="12">
    <location>
        <position position="294"/>
    </location>
    <ligand>
        <name>substrate</name>
    </ligand>
</feature>
<comment type="subcellular location">
    <subcellularLocation>
        <location evidence="10">Cytoplasm</location>
    </subcellularLocation>
    <subcellularLocation>
        <location evidence="10">Secreted</location>
    </subcellularLocation>
    <subcellularLocation>
        <location evidence="10">Cell surface</location>
    </subcellularLocation>
    <text evidence="10">Fractions of enolase are present in both the cytoplasm and on the cell surface.</text>
</comment>
<dbReference type="Pfam" id="PF03952">
    <property type="entry name" value="Enolase_N"/>
    <property type="match status" value="1"/>
</dbReference>
<dbReference type="PRINTS" id="PR00148">
    <property type="entry name" value="ENOLASE"/>
</dbReference>
<dbReference type="Pfam" id="PF00113">
    <property type="entry name" value="Enolase_C"/>
    <property type="match status" value="1"/>
</dbReference>
<comment type="cofactor">
    <cofactor evidence="10">
        <name>Mg(2+)</name>
        <dbReference type="ChEBI" id="CHEBI:18420"/>
    </cofactor>
    <text evidence="10">Binds a second Mg(2+) ion via substrate during catalysis.</text>
</comment>
<dbReference type="NCBIfam" id="TIGR01060">
    <property type="entry name" value="eno"/>
    <property type="match status" value="1"/>
</dbReference>
<comment type="catalytic activity">
    <reaction evidence="10">
        <text>(2R)-2-phosphoglycerate = phosphoenolpyruvate + H2O</text>
        <dbReference type="Rhea" id="RHEA:10164"/>
        <dbReference type="ChEBI" id="CHEBI:15377"/>
        <dbReference type="ChEBI" id="CHEBI:58289"/>
        <dbReference type="ChEBI" id="CHEBI:58702"/>
        <dbReference type="EC" id="4.2.1.11"/>
    </reaction>
</comment>
<dbReference type="SFLD" id="SFLDF00002">
    <property type="entry name" value="enolase"/>
    <property type="match status" value="1"/>
</dbReference>
<feature type="active site" description="Proton acceptor" evidence="10 11">
    <location>
        <position position="346"/>
    </location>
</feature>
<dbReference type="SUPFAM" id="SSF54826">
    <property type="entry name" value="Enolase N-terminal domain-like"/>
    <property type="match status" value="1"/>
</dbReference>
<dbReference type="SUPFAM" id="SSF51604">
    <property type="entry name" value="Enolase C-terminal domain-like"/>
    <property type="match status" value="1"/>
</dbReference>
<dbReference type="InterPro" id="IPR029017">
    <property type="entry name" value="Enolase-like_N"/>
</dbReference>
<evidence type="ECO:0000256" key="3">
    <source>
        <dbReference type="ARBA" id="ARBA00012058"/>
    </source>
</evidence>
<dbReference type="AlphaFoldDB" id="A0A517YUI6"/>
<dbReference type="InterPro" id="IPR020809">
    <property type="entry name" value="Enolase_CS"/>
</dbReference>
<evidence type="ECO:0000313" key="16">
    <source>
        <dbReference type="EMBL" id="QDU33877.1"/>
    </source>
</evidence>
<evidence type="ECO:0000256" key="4">
    <source>
        <dbReference type="ARBA" id="ARBA00017068"/>
    </source>
</evidence>
<keyword evidence="6 10" id="KW-0460">Magnesium</keyword>
<evidence type="ECO:0000256" key="1">
    <source>
        <dbReference type="ARBA" id="ARBA00005031"/>
    </source>
</evidence>
<evidence type="ECO:0000256" key="5">
    <source>
        <dbReference type="ARBA" id="ARBA00022525"/>
    </source>
</evidence>
<dbReference type="EC" id="4.2.1.11" evidence="3 10"/>
<dbReference type="OrthoDB" id="9804716at2"/>
<evidence type="ECO:0000256" key="6">
    <source>
        <dbReference type="ARBA" id="ARBA00022842"/>
    </source>
</evidence>
<reference evidence="16 17" key="1">
    <citation type="submission" date="2019-02" db="EMBL/GenBank/DDBJ databases">
        <title>Deep-cultivation of Planctomycetes and their phenomic and genomic characterization uncovers novel biology.</title>
        <authorList>
            <person name="Wiegand S."/>
            <person name="Jogler M."/>
            <person name="Boedeker C."/>
            <person name="Pinto D."/>
            <person name="Vollmers J."/>
            <person name="Rivas-Marin E."/>
            <person name="Kohn T."/>
            <person name="Peeters S.H."/>
            <person name="Heuer A."/>
            <person name="Rast P."/>
            <person name="Oberbeckmann S."/>
            <person name="Bunk B."/>
            <person name="Jeske O."/>
            <person name="Meyerdierks A."/>
            <person name="Storesund J.E."/>
            <person name="Kallscheuer N."/>
            <person name="Luecker S."/>
            <person name="Lage O.M."/>
            <person name="Pohl T."/>
            <person name="Merkel B.J."/>
            <person name="Hornburger P."/>
            <person name="Mueller R.-W."/>
            <person name="Bruemmer F."/>
            <person name="Labrenz M."/>
            <person name="Spormann A.M."/>
            <person name="Op den Camp H."/>
            <person name="Overmann J."/>
            <person name="Amann R."/>
            <person name="Jetten M.S.M."/>
            <person name="Mascher T."/>
            <person name="Medema M.H."/>
            <person name="Devos D.P."/>
            <person name="Kaster A.-K."/>
            <person name="Ovreas L."/>
            <person name="Rohde M."/>
            <person name="Galperin M.Y."/>
            <person name="Jogler C."/>
        </authorList>
    </citation>
    <scope>NUCLEOTIDE SEQUENCE [LARGE SCALE GENOMIC DNA]</scope>
    <source>
        <strain evidence="16 17">KS4</strain>
    </source>
</reference>
<dbReference type="InterPro" id="IPR000941">
    <property type="entry name" value="Enolase"/>
</dbReference>
<dbReference type="SMART" id="SM01192">
    <property type="entry name" value="Enolase_C"/>
    <property type="match status" value="1"/>
</dbReference>
<keyword evidence="5 10" id="KW-0964">Secreted</keyword>
<dbReference type="InterPro" id="IPR020811">
    <property type="entry name" value="Enolase_N"/>
</dbReference>
<feature type="binding site" evidence="10">
    <location>
        <position position="164"/>
    </location>
    <ligand>
        <name>(2R)-2-phosphoglycerate</name>
        <dbReference type="ChEBI" id="CHEBI:58289"/>
    </ligand>
</feature>
<evidence type="ECO:0000256" key="11">
    <source>
        <dbReference type="PIRSR" id="PIRSR001400-1"/>
    </source>
</evidence>
<dbReference type="RefSeq" id="WP_145077276.1">
    <property type="nucleotide sequence ID" value="NZ_CP036425.1"/>
</dbReference>
<dbReference type="PROSITE" id="PS00164">
    <property type="entry name" value="ENOLASE"/>
    <property type="match status" value="1"/>
</dbReference>